<gene>
    <name evidence="3" type="ORF">BD410DRAFT_733140</name>
</gene>
<organism evidence="3 4">
    <name type="scientific">Rickenella mellea</name>
    <dbReference type="NCBI Taxonomy" id="50990"/>
    <lineage>
        <taxon>Eukaryota</taxon>
        <taxon>Fungi</taxon>
        <taxon>Dikarya</taxon>
        <taxon>Basidiomycota</taxon>
        <taxon>Agaricomycotina</taxon>
        <taxon>Agaricomycetes</taxon>
        <taxon>Hymenochaetales</taxon>
        <taxon>Rickenellaceae</taxon>
        <taxon>Rickenella</taxon>
    </lineage>
</organism>
<keyword evidence="1" id="KW-0560">Oxidoreductase</keyword>
<dbReference type="Proteomes" id="UP000294933">
    <property type="component" value="Unassembled WGS sequence"/>
</dbReference>
<reference evidence="3 4" key="1">
    <citation type="submission" date="2018-06" db="EMBL/GenBank/DDBJ databases">
        <title>A transcriptomic atlas of mushroom development highlights an independent origin of complex multicellularity.</title>
        <authorList>
            <consortium name="DOE Joint Genome Institute"/>
            <person name="Krizsan K."/>
            <person name="Almasi E."/>
            <person name="Merenyi Z."/>
            <person name="Sahu N."/>
            <person name="Viragh M."/>
            <person name="Koszo T."/>
            <person name="Mondo S."/>
            <person name="Kiss B."/>
            <person name="Balint B."/>
            <person name="Kues U."/>
            <person name="Barry K."/>
            <person name="Hegedus J.C."/>
            <person name="Henrissat B."/>
            <person name="Johnson J."/>
            <person name="Lipzen A."/>
            <person name="Ohm R."/>
            <person name="Nagy I."/>
            <person name="Pangilinan J."/>
            <person name="Yan J."/>
            <person name="Xiong Y."/>
            <person name="Grigoriev I.V."/>
            <person name="Hibbett D.S."/>
            <person name="Nagy L.G."/>
        </authorList>
    </citation>
    <scope>NUCLEOTIDE SEQUENCE [LARGE SCALE GENOMIC DNA]</scope>
    <source>
        <strain evidence="3 4">SZMC22713</strain>
    </source>
</reference>
<protein>
    <submittedName>
        <fullName evidence="3">Uncharacterized protein</fullName>
    </submittedName>
</protein>
<evidence type="ECO:0000256" key="1">
    <source>
        <dbReference type="ARBA" id="ARBA00023002"/>
    </source>
</evidence>
<evidence type="ECO:0000256" key="2">
    <source>
        <dbReference type="SAM" id="MobiDB-lite"/>
    </source>
</evidence>
<dbReference type="AlphaFoldDB" id="A0A4Y7PKN8"/>
<accession>A0A4Y7PKN8</accession>
<dbReference type="GO" id="GO:0016491">
    <property type="term" value="F:oxidoreductase activity"/>
    <property type="evidence" value="ECO:0007669"/>
    <property type="project" value="UniProtKB-KW"/>
</dbReference>
<feature type="region of interest" description="Disordered" evidence="2">
    <location>
        <begin position="188"/>
        <end position="213"/>
    </location>
</feature>
<dbReference type="STRING" id="50990.A0A4Y7PKN8"/>
<name>A0A4Y7PKN8_9AGAM</name>
<dbReference type="PANTHER" id="PTHR35870">
    <property type="entry name" value="PROTEIN, PUTATIVE (AFU_ORTHOLOGUE AFUA_5G03330)-RELATED"/>
    <property type="match status" value="1"/>
</dbReference>
<dbReference type="EMBL" id="ML170289">
    <property type="protein sequence ID" value="TDL15119.1"/>
    <property type="molecule type" value="Genomic_DNA"/>
</dbReference>
<proteinExistence type="predicted"/>
<dbReference type="PANTHER" id="PTHR35870:SF1">
    <property type="entry name" value="PROTEIN, PUTATIVE (AFU_ORTHOLOGUE AFUA_5G03330)-RELATED"/>
    <property type="match status" value="1"/>
</dbReference>
<dbReference type="VEuPathDB" id="FungiDB:BD410DRAFT_733140"/>
<dbReference type="OrthoDB" id="10004862at2759"/>
<sequence length="493" mass="54210">MSGLRQGLLHLPGSTYETKTTLERLLAEDLEKHHCFYTPIRFHNHLNHHLLAAYDMGAPATLLQKIYDQESPSLSPINLIDREKNITGALDLTITRDNWAKHLGPEKNYIGFFAFFKGEIEEKGVPSVLEEYLFTEKANAHGADMLLRLVGGAVHPFIDLGYGVEFNQPMIVASALAQTCITAPMPSEFYDNSPTQSPPSPAGNTTLPKGARNPTHGGLPLLQILKLAYDSDIMKPPMPYNPSLNISQRRHISMVSGRPEEIARLSALWGVSASSLTDKECDERAEEFIWLAVLLLAGTGKEGRKPRLDFFLMHLVTSSIFVPSLLKALPSTDAKAQLLRILPALALYWLTIRGRPRINPRLLMSYSAYPHPPSVLGDPREPGQTNPWPAIVASVMHAPEAHVLKAVRTLYYAAGMYGETPAGGVVGAFALIDGKEGKEVKETHAGMAEVDGTIFVRAAGVVMDTLGWVTHGQKEGKWDRSALGWEDAWKDGN</sequence>
<evidence type="ECO:0000313" key="3">
    <source>
        <dbReference type="EMBL" id="TDL15119.1"/>
    </source>
</evidence>
<dbReference type="Pfam" id="PF14027">
    <property type="entry name" value="Questin_oxidase"/>
    <property type="match status" value="1"/>
</dbReference>
<evidence type="ECO:0000313" key="4">
    <source>
        <dbReference type="Proteomes" id="UP000294933"/>
    </source>
</evidence>
<dbReference type="InterPro" id="IPR025337">
    <property type="entry name" value="Questin_oxidase-like"/>
</dbReference>
<keyword evidence="4" id="KW-1185">Reference proteome</keyword>